<dbReference type="EMBL" id="CP012502">
    <property type="protein sequence ID" value="AOM82951.1"/>
    <property type="molecule type" value="Genomic_DNA"/>
</dbReference>
<dbReference type="RefSeq" id="WP_069364983.1">
    <property type="nucleotide sequence ID" value="NZ_CP012502.1"/>
</dbReference>
<evidence type="ECO:0008006" key="3">
    <source>
        <dbReference type="Google" id="ProtNLM"/>
    </source>
</evidence>
<dbReference type="AlphaFoldDB" id="A0A1D7QVB4"/>
<evidence type="ECO:0000313" key="1">
    <source>
        <dbReference type="EMBL" id="AOM82951.1"/>
    </source>
</evidence>
<accession>A0A1D7QVB4</accession>
<dbReference type="SUPFAM" id="SSF52821">
    <property type="entry name" value="Rhodanese/Cell cycle control phosphatase"/>
    <property type="match status" value="1"/>
</dbReference>
<sequence length="135" mass="15560">MSYVLIVLLLLITGLLVYQRYSAPHTMVNYGNISTDEMDDEWVLDIREYQDALRRPSEAAINVPLAYLKRHYPKEMPRQLILVANDRVEVNLACRFLERKGYKVIGYQMCPADFRNNAVHAQNGALHEPCKTTSC</sequence>
<dbReference type="Proteomes" id="UP000094463">
    <property type="component" value="Chromosome"/>
</dbReference>
<name>A0A1D7QVB4_9BACI</name>
<reference evidence="1 2" key="1">
    <citation type="submission" date="2015-08" db="EMBL/GenBank/DDBJ databases">
        <title>The complete genome sequence of Bacillus beveridgei MLTeJB.</title>
        <authorList>
            <person name="Hanson T.E."/>
            <person name="Mesa C."/>
            <person name="Basesman S.M."/>
            <person name="Oremland R.S."/>
        </authorList>
    </citation>
    <scope>NUCLEOTIDE SEQUENCE [LARGE SCALE GENOMIC DNA]</scope>
    <source>
        <strain evidence="1 2">MLTeJB</strain>
    </source>
</reference>
<dbReference type="KEGG" id="bbev:BBEV_1590"/>
<proteinExistence type="predicted"/>
<protein>
    <recommendedName>
        <fullName evidence="3">Rhodanese domain-containing protein</fullName>
    </recommendedName>
</protein>
<gene>
    <name evidence="1" type="ORF">BBEV_1590</name>
</gene>
<dbReference type="OrthoDB" id="2967651at2"/>
<evidence type="ECO:0000313" key="2">
    <source>
        <dbReference type="Proteomes" id="UP000094463"/>
    </source>
</evidence>
<keyword evidence="2" id="KW-1185">Reference proteome</keyword>
<organism evidence="1 2">
    <name type="scientific">Salisediminibacterium beveridgei</name>
    <dbReference type="NCBI Taxonomy" id="632773"/>
    <lineage>
        <taxon>Bacteria</taxon>
        <taxon>Bacillati</taxon>
        <taxon>Bacillota</taxon>
        <taxon>Bacilli</taxon>
        <taxon>Bacillales</taxon>
        <taxon>Bacillaceae</taxon>
        <taxon>Salisediminibacterium</taxon>
    </lineage>
</organism>
<dbReference type="STRING" id="632773.BBEV_1590"/>
<dbReference type="InterPro" id="IPR036873">
    <property type="entry name" value="Rhodanese-like_dom_sf"/>
</dbReference>